<organism evidence="1 2">
    <name type="scientific">Stylosanthes scabra</name>
    <dbReference type="NCBI Taxonomy" id="79078"/>
    <lineage>
        <taxon>Eukaryota</taxon>
        <taxon>Viridiplantae</taxon>
        <taxon>Streptophyta</taxon>
        <taxon>Embryophyta</taxon>
        <taxon>Tracheophyta</taxon>
        <taxon>Spermatophyta</taxon>
        <taxon>Magnoliopsida</taxon>
        <taxon>eudicotyledons</taxon>
        <taxon>Gunneridae</taxon>
        <taxon>Pentapetalae</taxon>
        <taxon>rosids</taxon>
        <taxon>fabids</taxon>
        <taxon>Fabales</taxon>
        <taxon>Fabaceae</taxon>
        <taxon>Papilionoideae</taxon>
        <taxon>50 kb inversion clade</taxon>
        <taxon>dalbergioids sensu lato</taxon>
        <taxon>Dalbergieae</taxon>
        <taxon>Pterocarpus clade</taxon>
        <taxon>Stylosanthes</taxon>
    </lineage>
</organism>
<comment type="caution">
    <text evidence="1">The sequence shown here is derived from an EMBL/GenBank/DDBJ whole genome shotgun (WGS) entry which is preliminary data.</text>
</comment>
<proteinExistence type="predicted"/>
<gene>
    <name evidence="1" type="ORF">PIB30_060429</name>
</gene>
<evidence type="ECO:0000313" key="2">
    <source>
        <dbReference type="Proteomes" id="UP001341840"/>
    </source>
</evidence>
<dbReference type="EMBL" id="JASCZI010091155">
    <property type="protein sequence ID" value="MED6149229.1"/>
    <property type="molecule type" value="Genomic_DNA"/>
</dbReference>
<accession>A0ABU6TKA3</accession>
<evidence type="ECO:0000313" key="1">
    <source>
        <dbReference type="EMBL" id="MED6149229.1"/>
    </source>
</evidence>
<reference evidence="1 2" key="1">
    <citation type="journal article" date="2023" name="Plants (Basel)">
        <title>Bridging the Gap: Combining Genomics and Transcriptomics Approaches to Understand Stylosanthes scabra, an Orphan Legume from the Brazilian Caatinga.</title>
        <authorList>
            <person name="Ferreira-Neto J.R.C."/>
            <person name="da Silva M.D."/>
            <person name="Binneck E."/>
            <person name="de Melo N.F."/>
            <person name="da Silva R.H."/>
            <person name="de Melo A.L.T.M."/>
            <person name="Pandolfi V."/>
            <person name="Bustamante F.O."/>
            <person name="Brasileiro-Vidal A.C."/>
            <person name="Benko-Iseppon A.M."/>
        </authorList>
    </citation>
    <scope>NUCLEOTIDE SEQUENCE [LARGE SCALE GENOMIC DNA]</scope>
    <source>
        <tissue evidence="1">Leaves</tissue>
    </source>
</reference>
<sequence length="92" mass="10293">MDGNSGVSFSTLVHRNGGIKRVPVVVVSTGVKYDCLSLESDEYLQADPPRSRSQFMRGRVTFRSPSVVRYRIVLRLSHLMLTCNQKTMMGAT</sequence>
<dbReference type="Proteomes" id="UP001341840">
    <property type="component" value="Unassembled WGS sequence"/>
</dbReference>
<name>A0ABU6TKA3_9FABA</name>
<protein>
    <submittedName>
        <fullName evidence="1">Uncharacterized protein</fullName>
    </submittedName>
</protein>
<keyword evidence="2" id="KW-1185">Reference proteome</keyword>